<keyword evidence="4" id="KW-0119">Carbohydrate metabolism</keyword>
<dbReference type="PROSITE" id="PS51910">
    <property type="entry name" value="GH18_2"/>
    <property type="match status" value="1"/>
</dbReference>
<feature type="domain" description="GH18" evidence="8">
    <location>
        <begin position="40"/>
        <end position="318"/>
    </location>
</feature>
<accession>A0A5K1JX71</accession>
<dbReference type="GO" id="GO:0000272">
    <property type="term" value="P:polysaccharide catabolic process"/>
    <property type="evidence" value="ECO:0007669"/>
    <property type="project" value="UniProtKB-KW"/>
</dbReference>
<feature type="chain" id="PRO_5023846233" evidence="7">
    <location>
        <begin position="21"/>
        <end position="342"/>
    </location>
</feature>
<feature type="signal peptide" evidence="7">
    <location>
        <begin position="1"/>
        <end position="20"/>
    </location>
</feature>
<dbReference type="InterPro" id="IPR001579">
    <property type="entry name" value="Glyco_hydro_18_chit_AS"/>
</dbReference>
<keyword evidence="2" id="KW-0378">Hydrolase</keyword>
<keyword evidence="3" id="KW-0146">Chitin degradation</keyword>
<dbReference type="CDD" id="cd00598">
    <property type="entry name" value="GH18_chitinase-like"/>
    <property type="match status" value="1"/>
</dbReference>
<reference evidence="9" key="1">
    <citation type="submission" date="2019-10" db="EMBL/GenBank/DDBJ databases">
        <authorList>
            <person name="Nor Muhammad N."/>
        </authorList>
    </citation>
    <scope>NUCLEOTIDE SEQUENCE</scope>
</reference>
<dbReference type="EMBL" id="LR725948">
    <property type="protein sequence ID" value="VWO96830.1"/>
    <property type="molecule type" value="Genomic_DNA"/>
</dbReference>
<keyword evidence="5" id="KW-0326">Glycosidase</keyword>
<dbReference type="AlphaFoldDB" id="A0A5K1JX71"/>
<dbReference type="InterPro" id="IPR001223">
    <property type="entry name" value="Glyco_hydro18_cat"/>
</dbReference>
<evidence type="ECO:0000256" key="3">
    <source>
        <dbReference type="ARBA" id="ARBA00023024"/>
    </source>
</evidence>
<dbReference type="GO" id="GO:0006032">
    <property type="term" value="P:chitin catabolic process"/>
    <property type="evidence" value="ECO:0007669"/>
    <property type="project" value="UniProtKB-KW"/>
</dbReference>
<keyword evidence="7" id="KW-0732">Signal</keyword>
<protein>
    <submittedName>
        <fullName evidence="9">Lmo1883 protein</fullName>
    </submittedName>
</protein>
<organism evidence="9">
    <name type="scientific">Ganoderma boninense</name>
    <dbReference type="NCBI Taxonomy" id="34458"/>
    <lineage>
        <taxon>Eukaryota</taxon>
        <taxon>Fungi</taxon>
        <taxon>Dikarya</taxon>
        <taxon>Basidiomycota</taxon>
        <taxon>Agaricomycotina</taxon>
        <taxon>Agaricomycetes</taxon>
        <taxon>Polyporales</taxon>
        <taxon>Polyporaceae</taxon>
        <taxon>Ganoderma</taxon>
    </lineage>
</organism>
<name>A0A5K1JX71_9APHY</name>
<keyword evidence="6" id="KW-0624">Polysaccharide degradation</keyword>
<dbReference type="InterPro" id="IPR017853">
    <property type="entry name" value="GH"/>
</dbReference>
<evidence type="ECO:0000259" key="8">
    <source>
        <dbReference type="PROSITE" id="PS51910"/>
    </source>
</evidence>
<sequence length="342" mass="36692">MFSLSSLLVFTSLLFSSALSAPTPEVGIESRAAATVPSAPHFVIYSDKWVSGETGPPKASSLKGYNVFILSFLLSSGAADQAIEWQSLTSAQRTSYKSDYKKAGISLMVAGFGATEEPTTAGLNAVSAANKMAAWVKKYDLDGLDVDYEDFTAMDKGDGKAEQWLTDFTKQVRTQLPKGKYILTHAPVAPWFSVNDAFKAGAYLKVNKNVGSQIDWFYNQGSTMYTTCDTLLTKSGGTWPKSSIFEIHAAGVSLNQLVIGKPAQAAGDANNGYISPATLATCLATAKKSGWNAGVMVWQVRAFGLEVLGPGERLLTLLRLASQYPDADASWIKTVRSKAFAE</sequence>
<gene>
    <name evidence="9" type="primary">Q8Y619</name>
</gene>
<evidence type="ECO:0000256" key="6">
    <source>
        <dbReference type="ARBA" id="ARBA00023326"/>
    </source>
</evidence>
<dbReference type="GO" id="GO:0008843">
    <property type="term" value="F:endochitinase activity"/>
    <property type="evidence" value="ECO:0007669"/>
    <property type="project" value="UniProtKB-EC"/>
</dbReference>
<evidence type="ECO:0000256" key="5">
    <source>
        <dbReference type="ARBA" id="ARBA00023295"/>
    </source>
</evidence>
<comment type="catalytic activity">
    <reaction evidence="1">
        <text>Random endo-hydrolysis of N-acetyl-beta-D-glucosaminide (1-&gt;4)-beta-linkages in chitin and chitodextrins.</text>
        <dbReference type="EC" id="3.2.1.14"/>
    </reaction>
</comment>
<evidence type="ECO:0000256" key="4">
    <source>
        <dbReference type="ARBA" id="ARBA00023277"/>
    </source>
</evidence>
<evidence type="ECO:0000313" key="9">
    <source>
        <dbReference type="EMBL" id="VWO96830.1"/>
    </source>
</evidence>
<dbReference type="SUPFAM" id="SSF51445">
    <property type="entry name" value="(Trans)glycosidases"/>
    <property type="match status" value="1"/>
</dbReference>
<proteinExistence type="predicted"/>
<dbReference type="Gene3D" id="3.20.20.80">
    <property type="entry name" value="Glycosidases"/>
    <property type="match status" value="1"/>
</dbReference>
<dbReference type="PROSITE" id="PS01095">
    <property type="entry name" value="GH18_1"/>
    <property type="match status" value="1"/>
</dbReference>
<evidence type="ECO:0000256" key="1">
    <source>
        <dbReference type="ARBA" id="ARBA00000822"/>
    </source>
</evidence>
<evidence type="ECO:0000256" key="2">
    <source>
        <dbReference type="ARBA" id="ARBA00022801"/>
    </source>
</evidence>
<evidence type="ECO:0000256" key="7">
    <source>
        <dbReference type="SAM" id="SignalP"/>
    </source>
</evidence>